<sequence length="77" mass="8878">MLSVNDEVTVVVTKSNISGLNYVKILNDSDSIYDCILIVRKRNYLFYEGITVKARVIRIHNNFVDLVPAEETKKYLL</sequence>
<dbReference type="KEGG" id="vg:5141826"/>
<protein>
    <submittedName>
        <fullName evidence="1">Chch27-like protein</fullName>
    </submittedName>
</protein>
<name>Q0N476_9ABAC</name>
<accession>Q0N476</accession>
<dbReference type="GeneID" id="5141826"/>
<dbReference type="OrthoDB" id="41156at10239"/>
<dbReference type="Proteomes" id="UP000214353">
    <property type="component" value="Segment"/>
</dbReference>
<organism evidence="1 2">
    <name type="scientific">Clanis bilineata nucleopolyhedrovirus</name>
    <dbReference type="NCBI Taxonomy" id="1307957"/>
    <lineage>
        <taxon>Viruses</taxon>
        <taxon>Viruses incertae sedis</taxon>
        <taxon>Naldaviricetes</taxon>
        <taxon>Lefavirales</taxon>
        <taxon>Baculoviridae</taxon>
        <taxon>Alphabaculovirus</taxon>
        <taxon>Alphabaculovirus clabilineatae</taxon>
    </lineage>
</organism>
<keyword evidence="2" id="KW-1185">Reference proteome</keyword>
<dbReference type="RefSeq" id="YP_717561.1">
    <property type="nucleotide sequence ID" value="NC_008293.1"/>
</dbReference>
<evidence type="ECO:0000313" key="2">
    <source>
        <dbReference type="Proteomes" id="UP000214353"/>
    </source>
</evidence>
<proteinExistence type="predicted"/>
<reference evidence="1 2" key="1">
    <citation type="journal article" date="2009" name="BMC Genomics">
        <title>Genomic sequence, organization and characteristics of a new nucleopolyhedrovirus isolated from Clanis bilineata larva.</title>
        <authorList>
            <person name="Zhu S.Y."/>
            <person name="Yi J.P."/>
            <person name="Shen W.D."/>
            <person name="Wang L.Q."/>
            <person name="He H.G."/>
            <person name="Wang Y."/>
            <person name="Li B."/>
            <person name="Wang W.B."/>
        </authorList>
    </citation>
    <scope>NUCLEOTIDE SEQUENCE [LARGE SCALE GENOMIC DNA]</scope>
    <source>
        <strain evidence="1">DZ1</strain>
    </source>
</reference>
<evidence type="ECO:0000313" key="1">
    <source>
        <dbReference type="EMBL" id="ABF47367.1"/>
    </source>
</evidence>
<dbReference type="EMBL" id="DQ504428">
    <property type="protein sequence ID" value="ABF47367.1"/>
    <property type="molecule type" value="Genomic_DNA"/>
</dbReference>